<accession>A0A158GFU6</accession>
<comment type="caution">
    <text evidence="3">The sequence shown here is derived from an EMBL/GenBank/DDBJ whole genome shotgun (WGS) entry which is preliminary data.</text>
</comment>
<evidence type="ECO:0000313" key="4">
    <source>
        <dbReference type="Proteomes" id="UP000054717"/>
    </source>
</evidence>
<keyword evidence="2" id="KW-0812">Transmembrane</keyword>
<feature type="transmembrane region" description="Helical" evidence="2">
    <location>
        <begin position="6"/>
        <end position="27"/>
    </location>
</feature>
<feature type="region of interest" description="Disordered" evidence="1">
    <location>
        <begin position="30"/>
        <end position="70"/>
    </location>
</feature>
<keyword evidence="2" id="KW-1133">Transmembrane helix</keyword>
<dbReference type="Proteomes" id="UP000054717">
    <property type="component" value="Unassembled WGS sequence"/>
</dbReference>
<protein>
    <submittedName>
        <fullName evidence="3">Uncharacterized protein</fullName>
    </submittedName>
</protein>
<sequence>MTPIQIIGTIAFLIVIALAVVGVVDVFRRRQTSGGDERHSNGARMPEPTTSKASRLSTNESKAKENGFTP</sequence>
<feature type="compositionally biased region" description="Polar residues" evidence="1">
    <location>
        <begin position="48"/>
        <end position="60"/>
    </location>
</feature>
<gene>
    <name evidence="3" type="ORF">AWB66_01809</name>
</gene>
<reference evidence="3" key="1">
    <citation type="submission" date="2016-01" db="EMBL/GenBank/DDBJ databases">
        <authorList>
            <person name="Peeters Charlotte."/>
        </authorList>
    </citation>
    <scope>NUCLEOTIDE SEQUENCE</scope>
    <source>
        <strain evidence="3">LMG 22936</strain>
    </source>
</reference>
<evidence type="ECO:0000313" key="3">
    <source>
        <dbReference type="EMBL" id="SAL31008.1"/>
    </source>
</evidence>
<keyword evidence="2" id="KW-0472">Membrane</keyword>
<evidence type="ECO:0000256" key="2">
    <source>
        <dbReference type="SAM" id="Phobius"/>
    </source>
</evidence>
<dbReference type="EMBL" id="FCNZ02000005">
    <property type="protein sequence ID" value="SAL31008.1"/>
    <property type="molecule type" value="Genomic_DNA"/>
</dbReference>
<keyword evidence="4" id="KW-1185">Reference proteome</keyword>
<organism evidence="3 4">
    <name type="scientific">Caballeronia telluris</name>
    <dbReference type="NCBI Taxonomy" id="326475"/>
    <lineage>
        <taxon>Bacteria</taxon>
        <taxon>Pseudomonadati</taxon>
        <taxon>Pseudomonadota</taxon>
        <taxon>Betaproteobacteria</taxon>
        <taxon>Burkholderiales</taxon>
        <taxon>Burkholderiaceae</taxon>
        <taxon>Caballeronia</taxon>
    </lineage>
</organism>
<name>A0A158GFU6_9BURK</name>
<evidence type="ECO:0000256" key="1">
    <source>
        <dbReference type="SAM" id="MobiDB-lite"/>
    </source>
</evidence>
<feature type="compositionally biased region" description="Basic and acidic residues" evidence="1">
    <location>
        <begin position="61"/>
        <end position="70"/>
    </location>
</feature>
<proteinExistence type="predicted"/>
<dbReference type="AlphaFoldDB" id="A0A158GFU6"/>